<evidence type="ECO:0000313" key="2">
    <source>
        <dbReference type="Proteomes" id="UP001642540"/>
    </source>
</evidence>
<keyword evidence="2" id="KW-1185">Reference proteome</keyword>
<dbReference type="EMBL" id="CAXLJM020000039">
    <property type="protein sequence ID" value="CAL8107951.1"/>
    <property type="molecule type" value="Genomic_DNA"/>
</dbReference>
<reference evidence="1 2" key="1">
    <citation type="submission" date="2024-08" db="EMBL/GenBank/DDBJ databases">
        <authorList>
            <person name="Cucini C."/>
            <person name="Frati F."/>
        </authorList>
    </citation>
    <scope>NUCLEOTIDE SEQUENCE [LARGE SCALE GENOMIC DNA]</scope>
</reference>
<sequence>MNGQVIEEPSTDAQLLSRNSFVLMCLQVLLDNVDMAVNDIKAVINRKRNDISKKQESIQLKYNNYTELAMWLQGRFRRNKYYTAYDKRVEPMKAKFASVALDFNDFALRFKAAEQQLADMELAISNDRDRVSAIQLANVSFETLQAEVGHVKKIVP</sequence>
<gene>
    <name evidence="1" type="ORF">ODALV1_LOCUS12825</name>
</gene>
<comment type="caution">
    <text evidence="1">The sequence shown here is derived from an EMBL/GenBank/DDBJ whole genome shotgun (WGS) entry which is preliminary data.</text>
</comment>
<protein>
    <submittedName>
        <fullName evidence="1">Uncharacterized protein</fullName>
    </submittedName>
</protein>
<proteinExistence type="predicted"/>
<dbReference type="Proteomes" id="UP001642540">
    <property type="component" value="Unassembled WGS sequence"/>
</dbReference>
<name>A0ABP1QLM0_9HEXA</name>
<evidence type="ECO:0000313" key="1">
    <source>
        <dbReference type="EMBL" id="CAL8107951.1"/>
    </source>
</evidence>
<organism evidence="1 2">
    <name type="scientific">Orchesella dallaii</name>
    <dbReference type="NCBI Taxonomy" id="48710"/>
    <lineage>
        <taxon>Eukaryota</taxon>
        <taxon>Metazoa</taxon>
        <taxon>Ecdysozoa</taxon>
        <taxon>Arthropoda</taxon>
        <taxon>Hexapoda</taxon>
        <taxon>Collembola</taxon>
        <taxon>Entomobryomorpha</taxon>
        <taxon>Entomobryoidea</taxon>
        <taxon>Orchesellidae</taxon>
        <taxon>Orchesellinae</taxon>
        <taxon>Orchesella</taxon>
    </lineage>
</organism>
<accession>A0ABP1QLM0</accession>